<dbReference type="SUPFAM" id="SSF51556">
    <property type="entry name" value="Metallo-dependent hydrolases"/>
    <property type="match status" value="1"/>
</dbReference>
<dbReference type="InterPro" id="IPR051781">
    <property type="entry name" value="Metallo-dep_Hydrolase"/>
</dbReference>
<dbReference type="AlphaFoldDB" id="A0A5B7SKH6"/>
<keyword evidence="3" id="KW-0378">Hydrolase</keyword>
<proteinExistence type="predicted"/>
<name>A0A5B7SKH6_9FLAO</name>
<dbReference type="Gene3D" id="2.30.40.10">
    <property type="entry name" value="Urease, subunit C, domain 1"/>
    <property type="match status" value="2"/>
</dbReference>
<accession>A0A5B7SKH6</accession>
<evidence type="ECO:0000259" key="2">
    <source>
        <dbReference type="Pfam" id="PF01979"/>
    </source>
</evidence>
<dbReference type="Pfam" id="PF01979">
    <property type="entry name" value="Amidohydro_1"/>
    <property type="match status" value="1"/>
</dbReference>
<feature type="transmembrane region" description="Helical" evidence="1">
    <location>
        <begin position="7"/>
        <end position="27"/>
    </location>
</feature>
<dbReference type="InterPro" id="IPR032466">
    <property type="entry name" value="Metal_Hydrolase"/>
</dbReference>
<dbReference type="SUPFAM" id="SSF51338">
    <property type="entry name" value="Composite domain of metallo-dependent hydrolases"/>
    <property type="match status" value="1"/>
</dbReference>
<dbReference type="InterPro" id="IPR011059">
    <property type="entry name" value="Metal-dep_hydrolase_composite"/>
</dbReference>
<dbReference type="GO" id="GO:0016810">
    <property type="term" value="F:hydrolase activity, acting on carbon-nitrogen (but not peptide) bonds"/>
    <property type="evidence" value="ECO:0007669"/>
    <property type="project" value="InterPro"/>
</dbReference>
<keyword evidence="1" id="KW-1133">Transmembrane helix</keyword>
<reference evidence="3 4" key="1">
    <citation type="submission" date="2019-05" db="EMBL/GenBank/DDBJ databases">
        <title>Genome sequencing of F202Z8.</title>
        <authorList>
            <person name="Kwon Y.M."/>
        </authorList>
    </citation>
    <scope>NUCLEOTIDE SEQUENCE [LARGE SCALE GENOMIC DNA]</scope>
    <source>
        <strain evidence="3 4">F202Z8</strain>
    </source>
</reference>
<evidence type="ECO:0000313" key="4">
    <source>
        <dbReference type="Proteomes" id="UP000310017"/>
    </source>
</evidence>
<dbReference type="EMBL" id="CP040710">
    <property type="protein sequence ID" value="QCW98986.1"/>
    <property type="molecule type" value="Genomic_DNA"/>
</dbReference>
<feature type="domain" description="Amidohydrolase-related" evidence="2">
    <location>
        <begin position="104"/>
        <end position="475"/>
    </location>
</feature>
<dbReference type="Gene3D" id="3.20.20.140">
    <property type="entry name" value="Metal-dependent hydrolases"/>
    <property type="match status" value="1"/>
</dbReference>
<organism evidence="3 4">
    <name type="scientific">Aggregatimonas sangjinii</name>
    <dbReference type="NCBI Taxonomy" id="2583587"/>
    <lineage>
        <taxon>Bacteria</taxon>
        <taxon>Pseudomonadati</taxon>
        <taxon>Bacteroidota</taxon>
        <taxon>Flavobacteriia</taxon>
        <taxon>Flavobacteriales</taxon>
        <taxon>Flavobacteriaceae</taxon>
        <taxon>Aggregatimonas</taxon>
    </lineage>
</organism>
<dbReference type="Gene3D" id="3.30.110.90">
    <property type="entry name" value="Amidohydrolase"/>
    <property type="match status" value="1"/>
</dbReference>
<dbReference type="Proteomes" id="UP000310017">
    <property type="component" value="Chromosome"/>
</dbReference>
<keyword evidence="4" id="KW-1185">Reference proteome</keyword>
<dbReference type="PANTHER" id="PTHR43135">
    <property type="entry name" value="ALPHA-D-RIBOSE 1-METHYLPHOSPHONATE 5-TRIPHOSPHATE DIPHOSPHATASE"/>
    <property type="match status" value="1"/>
</dbReference>
<keyword evidence="1" id="KW-0472">Membrane</keyword>
<gene>
    <name evidence="3" type="ORF">FGM00_02215</name>
</gene>
<dbReference type="PANTHER" id="PTHR43135:SF3">
    <property type="entry name" value="ALPHA-D-RIBOSE 1-METHYLPHOSPHONATE 5-TRIPHOSPHATE DIPHOSPHATASE"/>
    <property type="match status" value="1"/>
</dbReference>
<sequence>MKKTTLKILKFILLFVVIGAIGSYLYIDYELHKILGRSTEVINISSIITPSSSVQIRNVALLSEDCSYFNEKQNVLLQDGKIVAIDSNTTIDKNIKIVDGTNKYLIPGLVDSHVHLKESKNDLYLYLINGVTSIREMAGNSIALNWKKSIDQDDEIGPRMFIASKTISSVSGLEGYYHEWTRQGINYTTKEDAQKAIEEIKQEGYDAIKMYSFVTPEMFKTTIEIAEEFDIPVIGHIPNKIRLDTFYTAGQKEVAHIEELTKQNMDDFEKSIARNPEEYIEFLKSRSNQIAKELKKNHICVVSTANLMESLPIQKFDLESKLKEIPLQYVNPKILEGTSIVKLGWLPTRNPYEYDGIIDVEQKRLTKIFWETYVEAIRIMTKSLMKYDVTILAGTDANVPPMVPGFSLHEELKTLSKYGMTNTEVLYAATVAPNEWMKRKSGRIKVGYDSDLVLLSKNPLEDIENVKTIEYVFVNESIIDKNQINDILQSIEQVNGKNRSLEIDEFVK</sequence>
<dbReference type="InterPro" id="IPR006680">
    <property type="entry name" value="Amidohydro-rel"/>
</dbReference>
<evidence type="ECO:0000313" key="3">
    <source>
        <dbReference type="EMBL" id="QCW98986.1"/>
    </source>
</evidence>
<dbReference type="RefSeq" id="WP_138851341.1">
    <property type="nucleotide sequence ID" value="NZ_CP040710.1"/>
</dbReference>
<keyword evidence="1" id="KW-0812">Transmembrane</keyword>
<dbReference type="OrthoDB" id="9815657at2"/>
<evidence type="ECO:0000256" key="1">
    <source>
        <dbReference type="SAM" id="Phobius"/>
    </source>
</evidence>
<protein>
    <submittedName>
        <fullName evidence="3">Amidohydrolase family protein</fullName>
    </submittedName>
</protein>
<dbReference type="Gene3D" id="1.20.58.520">
    <property type="entry name" value="Amidohydrolase"/>
    <property type="match status" value="1"/>
</dbReference>
<dbReference type="KEGG" id="asag:FGM00_02215"/>